<evidence type="ECO:0000313" key="2">
    <source>
        <dbReference type="EMBL" id="CAI5757484.1"/>
    </source>
</evidence>
<protein>
    <submittedName>
        <fullName evidence="2">Uncharacterized protein</fullName>
    </submittedName>
</protein>
<feature type="compositionally biased region" description="Low complexity" evidence="1">
    <location>
        <begin position="283"/>
        <end position="294"/>
    </location>
</feature>
<feature type="compositionally biased region" description="Low complexity" evidence="1">
    <location>
        <begin position="181"/>
        <end position="211"/>
    </location>
</feature>
<feature type="compositionally biased region" description="Polar residues" evidence="1">
    <location>
        <begin position="156"/>
        <end position="171"/>
    </location>
</feature>
<feature type="region of interest" description="Disordered" evidence="1">
    <location>
        <begin position="313"/>
        <end position="335"/>
    </location>
</feature>
<keyword evidence="3" id="KW-1185">Reference proteome</keyword>
<comment type="caution">
    <text evidence="2">The sequence shown here is derived from an EMBL/GenBank/DDBJ whole genome shotgun (WGS) entry which is preliminary data.</text>
</comment>
<feature type="compositionally biased region" description="Low complexity" evidence="1">
    <location>
        <begin position="41"/>
        <end position="76"/>
    </location>
</feature>
<dbReference type="Proteomes" id="UP001152885">
    <property type="component" value="Unassembled WGS sequence"/>
</dbReference>
<name>A0A9W4TVU0_9ASCO</name>
<accession>A0A9W4TVU0</accession>
<dbReference type="EMBL" id="CANTUO010000001">
    <property type="protein sequence ID" value="CAI5757484.1"/>
    <property type="molecule type" value="Genomic_DNA"/>
</dbReference>
<feature type="region of interest" description="Disordered" evidence="1">
    <location>
        <begin position="134"/>
        <end position="299"/>
    </location>
</feature>
<feature type="region of interest" description="Disordered" evidence="1">
    <location>
        <begin position="1"/>
        <end position="78"/>
    </location>
</feature>
<proteinExistence type="predicted"/>
<reference evidence="2" key="1">
    <citation type="submission" date="2022-12" db="EMBL/GenBank/DDBJ databases">
        <authorList>
            <person name="Brejova B."/>
        </authorList>
    </citation>
    <scope>NUCLEOTIDE SEQUENCE</scope>
</reference>
<dbReference type="OrthoDB" id="4025857at2759"/>
<evidence type="ECO:0000313" key="3">
    <source>
        <dbReference type="Proteomes" id="UP001152885"/>
    </source>
</evidence>
<gene>
    <name evidence="2" type="ORF">CANVERA_P1998</name>
</gene>
<dbReference type="AlphaFoldDB" id="A0A9W4TVU0"/>
<sequence length="509" mass="56928">MTTSNLTRPRPMSLYTTPPLDSSSLENENESESIFIDKESNNVTPPSSTNSLHLSNNDNLSLPIMPKSKSSSTTPKLQSEFDFQTPISTPKQPHLSQFYEKSSLSTPRVEILNSPKTNNQKGLLSPSKFIKRLSAKLSRKSSATEISKPSPMPKKNVSSETTTPKKSNVSISKPIDEVYAKPTPKNTDNKANTTNTTSKNTENKANTTNTTPKKEAYSSDLNIPTLRSPPQRNMSLRLRRSEKNKLSSAASPNRHSIPIINVSLPQGKPNSSKPYSNIDPDLKSPVSLKSPKSLNTASSIKLTRSSSIKRVSRLFNNSNQSSPISDKSNDSEMNLSFSGYPTTPINNESFQFSQLSESPSPSPFLSPINNFDKEPNQSPKMNSTPVRGTTNYNESILKLSIFLDDQSNTTTIQDYDNLDFIAIKLRRDKLKNINELINVIVLKLMNKRNDININNIKLLIFFKDDSLKPIILKDKVKTSTNDQEVSFDNNDLLLDYIQMKRKLYIKAQF</sequence>
<organism evidence="2 3">
    <name type="scientific">Candida verbasci</name>
    <dbReference type="NCBI Taxonomy" id="1227364"/>
    <lineage>
        <taxon>Eukaryota</taxon>
        <taxon>Fungi</taxon>
        <taxon>Dikarya</taxon>
        <taxon>Ascomycota</taxon>
        <taxon>Saccharomycotina</taxon>
        <taxon>Pichiomycetes</taxon>
        <taxon>Debaryomycetaceae</taxon>
        <taxon>Candida/Lodderomyces clade</taxon>
        <taxon>Candida</taxon>
    </lineage>
</organism>
<evidence type="ECO:0000256" key="1">
    <source>
        <dbReference type="SAM" id="MobiDB-lite"/>
    </source>
</evidence>